<dbReference type="Proteomes" id="UP001501671">
    <property type="component" value="Unassembled WGS sequence"/>
</dbReference>
<feature type="binding site" evidence="6">
    <location>
        <position position="126"/>
    </location>
    <ligand>
        <name>substrate</name>
    </ligand>
</feature>
<comment type="pathway">
    <text evidence="6">Cofactor metabolism; pyridoxal 5'-phosphate salvage; pyridoxal 5'-phosphate from pyridoxamine 5'-phosphate: step 1/1.</text>
</comment>
<feature type="domain" description="Pyridoxamine 5'-phosphate oxidase N-terminal" evidence="7">
    <location>
        <begin position="32"/>
        <end position="157"/>
    </location>
</feature>
<gene>
    <name evidence="6 9" type="primary">pdxH</name>
    <name evidence="9" type="ORF">GCM10023144_15550</name>
</gene>
<feature type="binding site" evidence="6">
    <location>
        <position position="82"/>
    </location>
    <ligand>
        <name>FMN</name>
        <dbReference type="ChEBI" id="CHEBI:58210"/>
    </ligand>
</feature>
<organism evidence="9 10">
    <name type="scientific">Pigmentiphaga soli</name>
    <dbReference type="NCBI Taxonomy" id="1007095"/>
    <lineage>
        <taxon>Bacteria</taxon>
        <taxon>Pseudomonadati</taxon>
        <taxon>Pseudomonadota</taxon>
        <taxon>Betaproteobacteria</taxon>
        <taxon>Burkholderiales</taxon>
        <taxon>Alcaligenaceae</taxon>
        <taxon>Pigmentiphaga</taxon>
    </lineage>
</organism>
<dbReference type="InterPro" id="IPR012349">
    <property type="entry name" value="Split_barrel_FMN-bd"/>
</dbReference>
<evidence type="ECO:0000313" key="10">
    <source>
        <dbReference type="Proteomes" id="UP001501671"/>
    </source>
</evidence>
<comment type="caution">
    <text evidence="9">The sequence shown here is derived from an EMBL/GenBank/DDBJ whole genome shotgun (WGS) entry which is preliminary data.</text>
</comment>
<reference evidence="10" key="1">
    <citation type="journal article" date="2019" name="Int. J. Syst. Evol. Microbiol.">
        <title>The Global Catalogue of Microorganisms (GCM) 10K type strain sequencing project: providing services to taxonomists for standard genome sequencing and annotation.</title>
        <authorList>
            <consortium name="The Broad Institute Genomics Platform"/>
            <consortium name="The Broad Institute Genome Sequencing Center for Infectious Disease"/>
            <person name="Wu L."/>
            <person name="Ma J."/>
        </authorList>
    </citation>
    <scope>NUCLEOTIDE SEQUENCE [LARGE SCALE GENOMIC DNA]</scope>
    <source>
        <strain evidence="10">JCM 17666</strain>
    </source>
</reference>
<evidence type="ECO:0000259" key="7">
    <source>
        <dbReference type="Pfam" id="PF01243"/>
    </source>
</evidence>
<comment type="catalytic activity">
    <reaction evidence="6">
        <text>pyridoxine 5'-phosphate + O2 = pyridoxal 5'-phosphate + H2O2</text>
        <dbReference type="Rhea" id="RHEA:15149"/>
        <dbReference type="ChEBI" id="CHEBI:15379"/>
        <dbReference type="ChEBI" id="CHEBI:16240"/>
        <dbReference type="ChEBI" id="CHEBI:58589"/>
        <dbReference type="ChEBI" id="CHEBI:597326"/>
        <dbReference type="EC" id="1.4.3.5"/>
    </reaction>
</comment>
<feature type="binding site" evidence="6">
    <location>
        <begin position="189"/>
        <end position="191"/>
    </location>
    <ligand>
        <name>substrate</name>
    </ligand>
</feature>
<feature type="binding site" evidence="6">
    <location>
        <position position="183"/>
    </location>
    <ligand>
        <name>FMN</name>
        <dbReference type="ChEBI" id="CHEBI:58210"/>
    </ligand>
</feature>
<feature type="binding site" evidence="6">
    <location>
        <position position="65"/>
    </location>
    <ligand>
        <name>substrate</name>
    </ligand>
</feature>
<name>A0ABP8GSM8_9BURK</name>
<comment type="similarity">
    <text evidence="1 6">Belongs to the pyridoxamine 5'-phosphate oxidase family.</text>
</comment>
<feature type="binding site" evidence="6">
    <location>
        <begin position="60"/>
        <end position="65"/>
    </location>
    <ligand>
        <name>FMN</name>
        <dbReference type="ChEBI" id="CHEBI:58210"/>
    </ligand>
</feature>
<feature type="binding site" evidence="6">
    <location>
        <position position="104"/>
    </location>
    <ligand>
        <name>FMN</name>
        <dbReference type="ChEBI" id="CHEBI:58210"/>
    </ligand>
</feature>
<dbReference type="EMBL" id="BAABFO010000006">
    <property type="protein sequence ID" value="GAA4329112.1"/>
    <property type="molecule type" value="Genomic_DNA"/>
</dbReference>
<dbReference type="EC" id="1.4.3.5" evidence="6"/>
<comment type="function">
    <text evidence="6">Catalyzes the oxidation of either pyridoxine 5'-phosphate (PNP) or pyridoxamine 5'-phosphate (PMP) into pyridoxal 5'-phosphate (PLP).</text>
</comment>
<dbReference type="RefSeq" id="WP_345248020.1">
    <property type="nucleotide sequence ID" value="NZ_BAABFO010000006.1"/>
</dbReference>
<feature type="binding site" evidence="6">
    <location>
        <position position="193"/>
    </location>
    <ligand>
        <name>FMN</name>
        <dbReference type="ChEBI" id="CHEBI:58210"/>
    </ligand>
</feature>
<dbReference type="Pfam" id="PF01243">
    <property type="entry name" value="PNPOx_N"/>
    <property type="match status" value="1"/>
</dbReference>
<dbReference type="InterPro" id="IPR019740">
    <property type="entry name" value="Pyridox_Oxase_CS"/>
</dbReference>
<comment type="pathway">
    <text evidence="6">Cofactor metabolism; pyridoxal 5'-phosphate salvage; pyridoxal 5'-phosphate from pyridoxine 5'-phosphate: step 1/1.</text>
</comment>
<keyword evidence="2 6" id="KW-0285">Flavoprotein</keyword>
<dbReference type="NCBIfam" id="NF004231">
    <property type="entry name" value="PRK05679.1"/>
    <property type="match status" value="1"/>
</dbReference>
<evidence type="ECO:0000256" key="4">
    <source>
        <dbReference type="ARBA" id="ARBA00023002"/>
    </source>
</evidence>
<accession>A0ABP8GSM8</accession>
<feature type="domain" description="Pyridoxine 5'-phosphate oxidase dimerisation C-terminal" evidence="8">
    <location>
        <begin position="170"/>
        <end position="210"/>
    </location>
</feature>
<evidence type="ECO:0000256" key="5">
    <source>
        <dbReference type="ARBA" id="ARBA00023096"/>
    </source>
</evidence>
<evidence type="ECO:0000259" key="8">
    <source>
        <dbReference type="Pfam" id="PF10590"/>
    </source>
</evidence>
<dbReference type="PIRSF" id="PIRSF000190">
    <property type="entry name" value="Pyd_amn-ph_oxd"/>
    <property type="match status" value="1"/>
</dbReference>
<dbReference type="InterPro" id="IPR000659">
    <property type="entry name" value="Pyridox_Oxase"/>
</dbReference>
<evidence type="ECO:0000256" key="6">
    <source>
        <dbReference type="HAMAP-Rule" id="MF_01629"/>
    </source>
</evidence>
<feature type="binding site" evidence="6">
    <location>
        <position position="130"/>
    </location>
    <ligand>
        <name>substrate</name>
    </ligand>
</feature>
<dbReference type="InterPro" id="IPR019576">
    <property type="entry name" value="Pyridoxamine_oxidase_dimer_C"/>
</dbReference>
<keyword evidence="5 6" id="KW-0664">Pyridoxine biosynthesis</keyword>
<evidence type="ECO:0000256" key="3">
    <source>
        <dbReference type="ARBA" id="ARBA00022643"/>
    </source>
</evidence>
<keyword evidence="10" id="KW-1185">Reference proteome</keyword>
<feature type="binding site" evidence="6">
    <location>
        <begin position="139"/>
        <end position="140"/>
    </location>
    <ligand>
        <name>FMN</name>
        <dbReference type="ChEBI" id="CHEBI:58210"/>
    </ligand>
</feature>
<dbReference type="InterPro" id="IPR011576">
    <property type="entry name" value="Pyridox_Oxase_N"/>
</dbReference>
<proteinExistence type="inferred from homology"/>
<keyword evidence="3 6" id="KW-0288">FMN</keyword>
<feature type="binding site" evidence="6">
    <location>
        <position position="122"/>
    </location>
    <ligand>
        <name>substrate</name>
    </ligand>
</feature>
<dbReference type="PANTHER" id="PTHR10851:SF0">
    <property type="entry name" value="PYRIDOXINE-5'-PHOSPHATE OXIDASE"/>
    <property type="match status" value="1"/>
</dbReference>
<comment type="catalytic activity">
    <reaction evidence="6">
        <text>pyridoxamine 5'-phosphate + O2 + H2O = pyridoxal 5'-phosphate + H2O2 + NH4(+)</text>
        <dbReference type="Rhea" id="RHEA:15817"/>
        <dbReference type="ChEBI" id="CHEBI:15377"/>
        <dbReference type="ChEBI" id="CHEBI:15379"/>
        <dbReference type="ChEBI" id="CHEBI:16240"/>
        <dbReference type="ChEBI" id="CHEBI:28938"/>
        <dbReference type="ChEBI" id="CHEBI:58451"/>
        <dbReference type="ChEBI" id="CHEBI:597326"/>
        <dbReference type="EC" id="1.4.3.5"/>
    </reaction>
</comment>
<comment type="cofactor">
    <cofactor evidence="6">
        <name>FMN</name>
        <dbReference type="ChEBI" id="CHEBI:58210"/>
    </cofactor>
    <text evidence="6">Binds 1 FMN per subunit.</text>
</comment>
<comment type="subunit">
    <text evidence="6">Homodimer.</text>
</comment>
<evidence type="ECO:0000256" key="2">
    <source>
        <dbReference type="ARBA" id="ARBA00022630"/>
    </source>
</evidence>
<evidence type="ECO:0000256" key="1">
    <source>
        <dbReference type="ARBA" id="ARBA00007301"/>
    </source>
</evidence>
<dbReference type="Gene3D" id="2.30.110.10">
    <property type="entry name" value="Electron Transport, Fmn-binding Protein, Chain A"/>
    <property type="match status" value="1"/>
</dbReference>
<keyword evidence="4 6" id="KW-0560">Oxidoreductase</keyword>
<sequence length="210" mass="24414">MSVADLRQNYQLGALLEADAPARPLDLFTRWFDDAVRDVARDPNAMTLATVDERGRPAARTVLLKGFDARGFVFFTNYLSRKGRDLAHCPFASLLFFWPVHERQIRIEGRIERVDERESDDYYRSRPLASRIGAWASEQSAEIPDREVLRQREAEFRARFGDDPPRPPHWGGYRLVPDGYEFWQGRPSRLHDRLAYRPDGDAWKIVRLAP</sequence>
<dbReference type="SUPFAM" id="SSF50475">
    <property type="entry name" value="FMN-binding split barrel"/>
    <property type="match status" value="1"/>
</dbReference>
<dbReference type="HAMAP" id="MF_01629">
    <property type="entry name" value="PdxH"/>
    <property type="match status" value="1"/>
</dbReference>
<evidence type="ECO:0000313" key="9">
    <source>
        <dbReference type="EMBL" id="GAA4329112.1"/>
    </source>
</evidence>
<dbReference type="PROSITE" id="PS01064">
    <property type="entry name" value="PYRIDOX_OXIDASE"/>
    <property type="match status" value="1"/>
</dbReference>
<dbReference type="PANTHER" id="PTHR10851">
    <property type="entry name" value="PYRIDOXINE-5-PHOSPHATE OXIDASE"/>
    <property type="match status" value="1"/>
</dbReference>
<feature type="binding site" evidence="6">
    <location>
        <position position="81"/>
    </location>
    <ligand>
        <name>FMN</name>
        <dbReference type="ChEBI" id="CHEBI:58210"/>
    </ligand>
</feature>
<protein>
    <recommendedName>
        <fullName evidence="6">Pyridoxine/pyridoxamine 5'-phosphate oxidase</fullName>
        <ecNumber evidence="6">1.4.3.5</ecNumber>
    </recommendedName>
    <alternativeName>
        <fullName evidence="6">PNP/PMP oxidase</fullName>
        <shortName evidence="6">PNPOx</shortName>
    </alternativeName>
    <alternativeName>
        <fullName evidence="6">Pyridoxal 5'-phosphate synthase</fullName>
    </alternativeName>
</protein>
<dbReference type="NCBIfam" id="TIGR00558">
    <property type="entry name" value="pdxH"/>
    <property type="match status" value="1"/>
</dbReference>
<feature type="binding site" evidence="6">
    <location>
        <begin position="75"/>
        <end position="76"/>
    </location>
    <ligand>
        <name>FMN</name>
        <dbReference type="ChEBI" id="CHEBI:58210"/>
    </ligand>
</feature>
<dbReference type="Pfam" id="PF10590">
    <property type="entry name" value="PNP_phzG_C"/>
    <property type="match status" value="1"/>
</dbReference>